<organism evidence="5 6">
    <name type="scientific">Diversispora eburnea</name>
    <dbReference type="NCBI Taxonomy" id="1213867"/>
    <lineage>
        <taxon>Eukaryota</taxon>
        <taxon>Fungi</taxon>
        <taxon>Fungi incertae sedis</taxon>
        <taxon>Mucoromycota</taxon>
        <taxon>Glomeromycotina</taxon>
        <taxon>Glomeromycetes</taxon>
        <taxon>Diversisporales</taxon>
        <taxon>Diversisporaceae</taxon>
        <taxon>Diversispora</taxon>
    </lineage>
</organism>
<comment type="subcellular location">
    <subcellularLocation>
        <location evidence="1">Membrane</location>
    </subcellularLocation>
</comment>
<evidence type="ECO:0000256" key="3">
    <source>
        <dbReference type="ARBA" id="ARBA00023136"/>
    </source>
</evidence>
<feature type="domain" description="CRAL-TRIO" evidence="4">
    <location>
        <begin position="93"/>
        <end position="266"/>
    </location>
</feature>
<dbReference type="GO" id="GO:0016020">
    <property type="term" value="C:membrane"/>
    <property type="evidence" value="ECO:0007669"/>
    <property type="project" value="UniProtKB-SubCell"/>
</dbReference>
<dbReference type="SUPFAM" id="SSF46938">
    <property type="entry name" value="CRAL/TRIO N-terminal domain"/>
    <property type="match status" value="1"/>
</dbReference>
<dbReference type="Proteomes" id="UP000789706">
    <property type="component" value="Unassembled WGS sequence"/>
</dbReference>
<dbReference type="AlphaFoldDB" id="A0A9N8YTG6"/>
<dbReference type="Pfam" id="PF00650">
    <property type="entry name" value="CRAL_TRIO"/>
    <property type="match status" value="1"/>
</dbReference>
<dbReference type="InterPro" id="IPR011074">
    <property type="entry name" value="CRAL/TRIO_N_dom"/>
</dbReference>
<dbReference type="Pfam" id="PF03765">
    <property type="entry name" value="CRAL_TRIO_N"/>
    <property type="match status" value="1"/>
</dbReference>
<keyword evidence="3" id="KW-0472">Membrane</keyword>
<dbReference type="OrthoDB" id="75724at2759"/>
<dbReference type="PANTHER" id="PTHR45932">
    <property type="entry name" value="PATELLIN-1"/>
    <property type="match status" value="1"/>
</dbReference>
<dbReference type="SMART" id="SM00516">
    <property type="entry name" value="SEC14"/>
    <property type="match status" value="1"/>
</dbReference>
<sequence length="269" mass="31203">MSEQNTSNNPLINAFLPEERKAVGELKELLPEIIKESGVSENYVLWGISLNKESTDERLDVILVKFLRARNLDVNQAKEMLTKSLKWRIKFQTDSILTETFPESIFKKVGFIHKTDKQNRPVTYNLYGGIDNQEVFGNLERFLRWRIQLMEKGVQLVDFVNLDQIIQVHDYKLVSFTSYDATVKTASKNVTQILQDNYPEFLAVKFFINTPWWGDYVFKFISIFLSEQTKKKFIVTSSSGVKDHLSSFIDEDNLPTFYGGKSKVPDMED</sequence>
<name>A0A9N8YTG6_9GLOM</name>
<accession>A0A9N8YTG6</accession>
<dbReference type="CDD" id="cd00170">
    <property type="entry name" value="SEC14"/>
    <property type="match status" value="1"/>
</dbReference>
<dbReference type="InterPro" id="IPR036865">
    <property type="entry name" value="CRAL-TRIO_dom_sf"/>
</dbReference>
<dbReference type="EMBL" id="CAJVPK010000091">
    <property type="protein sequence ID" value="CAG8446752.1"/>
    <property type="molecule type" value="Genomic_DNA"/>
</dbReference>
<dbReference type="InterPro" id="IPR044834">
    <property type="entry name" value="PATL"/>
</dbReference>
<evidence type="ECO:0000259" key="4">
    <source>
        <dbReference type="PROSITE" id="PS50191"/>
    </source>
</evidence>
<evidence type="ECO:0000256" key="2">
    <source>
        <dbReference type="ARBA" id="ARBA00022448"/>
    </source>
</evidence>
<keyword evidence="6" id="KW-1185">Reference proteome</keyword>
<protein>
    <submittedName>
        <fullName evidence="5">11144_t:CDS:1</fullName>
    </submittedName>
</protein>
<proteinExistence type="predicted"/>
<dbReference type="Gene3D" id="3.40.525.10">
    <property type="entry name" value="CRAL-TRIO lipid binding domain"/>
    <property type="match status" value="1"/>
</dbReference>
<comment type="caution">
    <text evidence="5">The sequence shown here is derived from an EMBL/GenBank/DDBJ whole genome shotgun (WGS) entry which is preliminary data.</text>
</comment>
<dbReference type="SUPFAM" id="SSF52087">
    <property type="entry name" value="CRAL/TRIO domain"/>
    <property type="match status" value="1"/>
</dbReference>
<dbReference type="PANTHER" id="PTHR45932:SF17">
    <property type="entry name" value="CELLULAR RETINALDEHYDE-BINDING_TRIPLE FUNCTION DOMAIN-CONTAINING PROTEIN"/>
    <property type="match status" value="1"/>
</dbReference>
<evidence type="ECO:0000313" key="6">
    <source>
        <dbReference type="Proteomes" id="UP000789706"/>
    </source>
</evidence>
<dbReference type="PROSITE" id="PS50191">
    <property type="entry name" value="CRAL_TRIO"/>
    <property type="match status" value="1"/>
</dbReference>
<keyword evidence="2" id="KW-0813">Transport</keyword>
<dbReference type="InterPro" id="IPR036273">
    <property type="entry name" value="CRAL/TRIO_N_dom_sf"/>
</dbReference>
<dbReference type="GO" id="GO:0008289">
    <property type="term" value="F:lipid binding"/>
    <property type="evidence" value="ECO:0007669"/>
    <property type="project" value="InterPro"/>
</dbReference>
<reference evidence="5" key="1">
    <citation type="submission" date="2021-06" db="EMBL/GenBank/DDBJ databases">
        <authorList>
            <person name="Kallberg Y."/>
            <person name="Tangrot J."/>
            <person name="Rosling A."/>
        </authorList>
    </citation>
    <scope>NUCLEOTIDE SEQUENCE</scope>
    <source>
        <strain evidence="5">AZ414A</strain>
    </source>
</reference>
<dbReference type="SMART" id="SM01100">
    <property type="entry name" value="CRAL_TRIO_N"/>
    <property type="match status" value="1"/>
</dbReference>
<dbReference type="InterPro" id="IPR001251">
    <property type="entry name" value="CRAL-TRIO_dom"/>
</dbReference>
<gene>
    <name evidence="5" type="ORF">DEBURN_LOCUS1845</name>
</gene>
<evidence type="ECO:0000313" key="5">
    <source>
        <dbReference type="EMBL" id="CAG8446752.1"/>
    </source>
</evidence>
<dbReference type="PRINTS" id="PR00180">
    <property type="entry name" value="CRETINALDHBP"/>
</dbReference>
<evidence type="ECO:0000256" key="1">
    <source>
        <dbReference type="ARBA" id="ARBA00004370"/>
    </source>
</evidence>